<name>A0ABM8VK53_9BACL</name>
<sequence>MNLTFKQMKYALASMLLTFTLVVVYQCTQV</sequence>
<comment type="caution">
    <text evidence="1">The sequence shown here is derived from an EMBL/GenBank/DDBJ whole genome shotgun (WGS) entry which is preliminary data.</text>
</comment>
<dbReference type="Proteomes" id="UP000730618">
    <property type="component" value="Unassembled WGS sequence"/>
</dbReference>
<reference evidence="1 2" key="1">
    <citation type="submission" date="2021-06" db="EMBL/GenBank/DDBJ databases">
        <authorList>
            <person name="Criscuolo A."/>
        </authorList>
    </citation>
    <scope>NUCLEOTIDE SEQUENCE [LARGE SCALE GENOMIC DNA]</scope>
    <source>
        <strain evidence="2">CIP 111802</strain>
    </source>
</reference>
<evidence type="ECO:0000313" key="2">
    <source>
        <dbReference type="Proteomes" id="UP000730618"/>
    </source>
</evidence>
<proteinExistence type="predicted"/>
<gene>
    <name evidence="1" type="ORF">PAECIP111802_03702</name>
</gene>
<organism evidence="1 2">
    <name type="scientific">Paenibacillus allorhizosphaerae</name>
    <dbReference type="NCBI Taxonomy" id="2849866"/>
    <lineage>
        <taxon>Bacteria</taxon>
        <taxon>Bacillati</taxon>
        <taxon>Bacillota</taxon>
        <taxon>Bacilli</taxon>
        <taxon>Bacillales</taxon>
        <taxon>Paenibacillaceae</taxon>
        <taxon>Paenibacillus</taxon>
    </lineage>
</organism>
<dbReference type="EMBL" id="CAJVCE010000010">
    <property type="protein sequence ID" value="CAG7646265.1"/>
    <property type="molecule type" value="Genomic_DNA"/>
</dbReference>
<keyword evidence="2" id="KW-1185">Reference proteome</keyword>
<accession>A0ABM8VK53</accession>
<protein>
    <submittedName>
        <fullName evidence="1">Uncharacterized protein</fullName>
    </submittedName>
</protein>
<evidence type="ECO:0000313" key="1">
    <source>
        <dbReference type="EMBL" id="CAG7646265.1"/>
    </source>
</evidence>